<dbReference type="HAMAP" id="MF_00004">
    <property type="entry name" value="Aden_phosphoribosyltr"/>
    <property type="match status" value="1"/>
</dbReference>
<evidence type="ECO:0000256" key="10">
    <source>
        <dbReference type="ARBA" id="ARBA00022679"/>
    </source>
</evidence>
<dbReference type="InterPro" id="IPR029057">
    <property type="entry name" value="PRTase-like"/>
</dbReference>
<dbReference type="NCBIfam" id="NF002633">
    <property type="entry name" value="PRK02304.1-2"/>
    <property type="match status" value="1"/>
</dbReference>
<comment type="similarity">
    <text evidence="5 12">Belongs to the purine/pyrimidine phosphoribosyltransferase family.</text>
</comment>
<dbReference type="GO" id="GO:0016208">
    <property type="term" value="F:AMP binding"/>
    <property type="evidence" value="ECO:0007669"/>
    <property type="project" value="TreeGrafter"/>
</dbReference>
<dbReference type="NCBIfam" id="NF002636">
    <property type="entry name" value="PRK02304.1-5"/>
    <property type="match status" value="1"/>
</dbReference>
<sequence>MNLKEKFRHVLNFPKEGIDFIDITTVLQDKDAFKYAIDSLVDLVRGIDFDLIVGPESRGFIFGAPVAYVLNKGLVLVRKKGKLPYKTVSVEYELEYGKDILEMHIDAIQPGQKVVIIDDLLATGGTTLSNIKLVEKLGGKVVGIAYLVELTYLNGRENLKGYDVRSVVQFESSLI</sequence>
<comment type="catalytic activity">
    <reaction evidence="1 12">
        <text>AMP + diphosphate = 5-phospho-alpha-D-ribose 1-diphosphate + adenine</text>
        <dbReference type="Rhea" id="RHEA:16609"/>
        <dbReference type="ChEBI" id="CHEBI:16708"/>
        <dbReference type="ChEBI" id="CHEBI:33019"/>
        <dbReference type="ChEBI" id="CHEBI:58017"/>
        <dbReference type="ChEBI" id="CHEBI:456215"/>
        <dbReference type="EC" id="2.4.2.7"/>
    </reaction>
</comment>
<dbReference type="NCBIfam" id="NF002634">
    <property type="entry name" value="PRK02304.1-3"/>
    <property type="match status" value="1"/>
</dbReference>
<name>A0A3T0D754_9FIRM</name>
<comment type="subcellular location">
    <subcellularLocation>
        <location evidence="3 12">Cytoplasm</location>
    </subcellularLocation>
</comment>
<dbReference type="GO" id="GO:0006168">
    <property type="term" value="P:adenine salvage"/>
    <property type="evidence" value="ECO:0007669"/>
    <property type="project" value="InterPro"/>
</dbReference>
<dbReference type="GO" id="GO:0002055">
    <property type="term" value="F:adenine binding"/>
    <property type="evidence" value="ECO:0007669"/>
    <property type="project" value="TreeGrafter"/>
</dbReference>
<dbReference type="EC" id="2.4.2.7" evidence="7 12"/>
<evidence type="ECO:0000256" key="6">
    <source>
        <dbReference type="ARBA" id="ARBA00011738"/>
    </source>
</evidence>
<dbReference type="InterPro" id="IPR000836">
    <property type="entry name" value="PRTase_dom"/>
</dbReference>
<dbReference type="PANTHER" id="PTHR32315">
    <property type="entry name" value="ADENINE PHOSPHORIBOSYLTRANSFERASE"/>
    <property type="match status" value="1"/>
</dbReference>
<evidence type="ECO:0000256" key="1">
    <source>
        <dbReference type="ARBA" id="ARBA00000868"/>
    </source>
</evidence>
<organism evidence="14 15">
    <name type="scientific">Caldicellulosiruptor changbaiensis</name>
    <dbReference type="NCBI Taxonomy" id="1222016"/>
    <lineage>
        <taxon>Bacteria</taxon>
        <taxon>Bacillati</taxon>
        <taxon>Bacillota</taxon>
        <taxon>Bacillota incertae sedis</taxon>
        <taxon>Caldicellulosiruptorales</taxon>
        <taxon>Caldicellulosiruptoraceae</taxon>
        <taxon>Caldicellulosiruptor</taxon>
    </lineage>
</organism>
<evidence type="ECO:0000259" key="13">
    <source>
        <dbReference type="Pfam" id="PF00156"/>
    </source>
</evidence>
<comment type="function">
    <text evidence="2 12">Catalyzes a salvage reaction resulting in the formation of AMP, that is energically less costly than de novo synthesis.</text>
</comment>
<dbReference type="Proteomes" id="UP000282930">
    <property type="component" value="Chromosome"/>
</dbReference>
<proteinExistence type="inferred from homology"/>
<evidence type="ECO:0000313" key="15">
    <source>
        <dbReference type="Proteomes" id="UP000282930"/>
    </source>
</evidence>
<dbReference type="UniPathway" id="UPA00588">
    <property type="reaction ID" value="UER00646"/>
</dbReference>
<accession>A0A3T0D754</accession>
<dbReference type="PANTHER" id="PTHR32315:SF3">
    <property type="entry name" value="ADENINE PHOSPHORIBOSYLTRANSFERASE"/>
    <property type="match status" value="1"/>
</dbReference>
<evidence type="ECO:0000256" key="2">
    <source>
        <dbReference type="ARBA" id="ARBA00003968"/>
    </source>
</evidence>
<evidence type="ECO:0000256" key="11">
    <source>
        <dbReference type="ARBA" id="ARBA00022726"/>
    </source>
</evidence>
<evidence type="ECO:0000256" key="4">
    <source>
        <dbReference type="ARBA" id="ARBA00004659"/>
    </source>
</evidence>
<keyword evidence="15" id="KW-1185">Reference proteome</keyword>
<dbReference type="InterPro" id="IPR005764">
    <property type="entry name" value="Ade_phspho_trans"/>
</dbReference>
<comment type="pathway">
    <text evidence="4 12">Purine metabolism; AMP biosynthesis via salvage pathway; AMP from adenine: step 1/1.</text>
</comment>
<keyword evidence="9 12" id="KW-0328">Glycosyltransferase</keyword>
<gene>
    <name evidence="12" type="primary">apt</name>
    <name evidence="14" type="ORF">ELD05_09890</name>
</gene>
<dbReference type="AlphaFoldDB" id="A0A3T0D754"/>
<evidence type="ECO:0000256" key="8">
    <source>
        <dbReference type="ARBA" id="ARBA00022490"/>
    </source>
</evidence>
<dbReference type="GO" id="GO:0005737">
    <property type="term" value="C:cytoplasm"/>
    <property type="evidence" value="ECO:0007669"/>
    <property type="project" value="UniProtKB-SubCell"/>
</dbReference>
<protein>
    <recommendedName>
        <fullName evidence="7 12">Adenine phosphoribosyltransferase</fullName>
        <shortName evidence="12">APRT</shortName>
        <ecNumber evidence="7 12">2.4.2.7</ecNumber>
    </recommendedName>
</protein>
<dbReference type="FunFam" id="3.40.50.2020:FF:000004">
    <property type="entry name" value="Adenine phosphoribosyltransferase"/>
    <property type="match status" value="1"/>
</dbReference>
<dbReference type="RefSeq" id="WP_127352302.1">
    <property type="nucleotide sequence ID" value="NZ_CP034791.1"/>
</dbReference>
<dbReference type="InterPro" id="IPR050054">
    <property type="entry name" value="UPRTase/APRTase"/>
</dbReference>
<comment type="subunit">
    <text evidence="6 12">Homodimer.</text>
</comment>
<evidence type="ECO:0000313" key="14">
    <source>
        <dbReference type="EMBL" id="AZT90927.1"/>
    </source>
</evidence>
<evidence type="ECO:0000256" key="12">
    <source>
        <dbReference type="HAMAP-Rule" id="MF_00004"/>
    </source>
</evidence>
<dbReference type="GO" id="GO:0044209">
    <property type="term" value="P:AMP salvage"/>
    <property type="evidence" value="ECO:0007669"/>
    <property type="project" value="UniProtKB-UniRule"/>
</dbReference>
<keyword evidence="11 12" id="KW-0660">Purine salvage</keyword>
<dbReference type="GO" id="GO:0006166">
    <property type="term" value="P:purine ribonucleoside salvage"/>
    <property type="evidence" value="ECO:0007669"/>
    <property type="project" value="UniProtKB-UniRule"/>
</dbReference>
<dbReference type="Pfam" id="PF00156">
    <property type="entry name" value="Pribosyltran"/>
    <property type="match status" value="1"/>
</dbReference>
<dbReference type="Gene3D" id="3.40.50.2020">
    <property type="match status" value="1"/>
</dbReference>
<dbReference type="SUPFAM" id="SSF53271">
    <property type="entry name" value="PRTase-like"/>
    <property type="match status" value="1"/>
</dbReference>
<feature type="domain" description="Phosphoribosyltransferase" evidence="13">
    <location>
        <begin position="47"/>
        <end position="151"/>
    </location>
</feature>
<dbReference type="CDD" id="cd06223">
    <property type="entry name" value="PRTases_typeI"/>
    <property type="match status" value="1"/>
</dbReference>
<evidence type="ECO:0000256" key="7">
    <source>
        <dbReference type="ARBA" id="ARBA00011893"/>
    </source>
</evidence>
<keyword evidence="10 12" id="KW-0808">Transferase</keyword>
<reference evidence="14 15" key="1">
    <citation type="submission" date="2018-12" db="EMBL/GenBank/DDBJ databases">
        <title>Genome sequence from the cellulolytic species, Caldicellulosiruptor changbaiensis.</title>
        <authorList>
            <person name="Blumer-Schuette S.E."/>
            <person name="Mendoza C."/>
        </authorList>
    </citation>
    <scope>NUCLEOTIDE SEQUENCE [LARGE SCALE GENOMIC DNA]</scope>
    <source>
        <strain evidence="14 15">CBS-Z</strain>
    </source>
</reference>
<keyword evidence="8 12" id="KW-0963">Cytoplasm</keyword>
<evidence type="ECO:0000256" key="9">
    <source>
        <dbReference type="ARBA" id="ARBA00022676"/>
    </source>
</evidence>
<dbReference type="KEGG" id="ccha:ELD05_09890"/>
<evidence type="ECO:0000256" key="3">
    <source>
        <dbReference type="ARBA" id="ARBA00004496"/>
    </source>
</evidence>
<dbReference type="NCBIfam" id="TIGR01090">
    <property type="entry name" value="apt"/>
    <property type="match status" value="1"/>
</dbReference>
<evidence type="ECO:0000256" key="5">
    <source>
        <dbReference type="ARBA" id="ARBA00008391"/>
    </source>
</evidence>
<dbReference type="EMBL" id="CP034791">
    <property type="protein sequence ID" value="AZT90927.1"/>
    <property type="molecule type" value="Genomic_DNA"/>
</dbReference>
<dbReference type="GO" id="GO:0003999">
    <property type="term" value="F:adenine phosphoribosyltransferase activity"/>
    <property type="evidence" value="ECO:0007669"/>
    <property type="project" value="UniProtKB-UniRule"/>
</dbReference>